<evidence type="ECO:0000256" key="2">
    <source>
        <dbReference type="SAM" id="Phobius"/>
    </source>
</evidence>
<dbReference type="Pfam" id="PF16209">
    <property type="entry name" value="PhoLip_ATPase_N"/>
    <property type="match status" value="1"/>
</dbReference>
<gene>
    <name evidence="5" type="primary">LOC104950713</name>
</gene>
<keyword evidence="2" id="KW-1133">Transmembrane helix</keyword>
<protein>
    <submittedName>
        <fullName evidence="5">Phospholipid-transporting ATPase IC-like</fullName>
    </submittedName>
</protein>
<accession>A0A6I9NM61</accession>
<dbReference type="SUPFAM" id="SSF81653">
    <property type="entry name" value="Calcium ATPase, transduction domain A"/>
    <property type="match status" value="1"/>
</dbReference>
<dbReference type="GO" id="GO:0007030">
    <property type="term" value="P:Golgi organization"/>
    <property type="evidence" value="ECO:0007669"/>
    <property type="project" value="TreeGrafter"/>
</dbReference>
<dbReference type="GO" id="GO:0140326">
    <property type="term" value="F:ATPase-coupled intramembrane lipid transporter activity"/>
    <property type="evidence" value="ECO:0007669"/>
    <property type="project" value="TreeGrafter"/>
</dbReference>
<dbReference type="InterPro" id="IPR023298">
    <property type="entry name" value="ATPase_P-typ_TM_dom_sf"/>
</dbReference>
<keyword evidence="2" id="KW-0472">Membrane</keyword>
<keyword evidence="4" id="KW-1185">Reference proteome</keyword>
<dbReference type="GeneID" id="104950713"/>
<proteinExistence type="predicted"/>
<feature type="transmembrane region" description="Helical" evidence="2">
    <location>
        <begin position="42"/>
        <end position="72"/>
    </location>
</feature>
<name>A0A6I9NM61_9TELE</name>
<dbReference type="SUPFAM" id="SSF81665">
    <property type="entry name" value="Calcium ATPase, transmembrane domain M"/>
    <property type="match status" value="1"/>
</dbReference>
<sequence>MKSCLCFRWGRYADNLVRSYKYSPLTFLPLTLFEQFQRAANLYFLLMVVMQCVPVISSIPFYITIFPLLIVLSVRGLKDLANDMARRRSDSEINSRPCDVLDSQSFSRAQWKDVCVGDVLRIHKDQVIPADLLLLCSSEPHSLCYVETADIDGESNLKFRQALSATHNQLTSYPSEETLAAFDGVVLCEEPNNRLYTFRGQMHWRGESLLLDNEHILLRGTVLRNTEFAYGLTWSPNLLGPAAGAVASKSFCSAHRRRQQDPEELRETESEEDSDGESF</sequence>
<dbReference type="GO" id="GO:0005886">
    <property type="term" value="C:plasma membrane"/>
    <property type="evidence" value="ECO:0007669"/>
    <property type="project" value="TreeGrafter"/>
</dbReference>
<evidence type="ECO:0000259" key="3">
    <source>
        <dbReference type="Pfam" id="PF16209"/>
    </source>
</evidence>
<feature type="compositionally biased region" description="Basic and acidic residues" evidence="1">
    <location>
        <begin position="259"/>
        <end position="268"/>
    </location>
</feature>
<dbReference type="PANTHER" id="PTHR24092:SF198">
    <property type="entry name" value="PHOSPHOLIPID-TRANSPORTING ATPASE"/>
    <property type="match status" value="1"/>
</dbReference>
<dbReference type="OrthoDB" id="377733at2759"/>
<evidence type="ECO:0000313" key="4">
    <source>
        <dbReference type="Proteomes" id="UP000504611"/>
    </source>
</evidence>
<dbReference type="GO" id="GO:0045332">
    <property type="term" value="P:phospholipid translocation"/>
    <property type="evidence" value="ECO:0007669"/>
    <property type="project" value="TreeGrafter"/>
</dbReference>
<keyword evidence="2" id="KW-0812">Transmembrane</keyword>
<organism evidence="4 5">
    <name type="scientific">Notothenia coriiceps</name>
    <name type="common">black rockcod</name>
    <dbReference type="NCBI Taxonomy" id="8208"/>
    <lineage>
        <taxon>Eukaryota</taxon>
        <taxon>Metazoa</taxon>
        <taxon>Chordata</taxon>
        <taxon>Craniata</taxon>
        <taxon>Vertebrata</taxon>
        <taxon>Euteleostomi</taxon>
        <taxon>Actinopterygii</taxon>
        <taxon>Neopterygii</taxon>
        <taxon>Teleostei</taxon>
        <taxon>Neoteleostei</taxon>
        <taxon>Acanthomorphata</taxon>
        <taxon>Eupercaria</taxon>
        <taxon>Perciformes</taxon>
        <taxon>Notothenioidei</taxon>
        <taxon>Nototheniidae</taxon>
        <taxon>Notothenia</taxon>
    </lineage>
</organism>
<dbReference type="GO" id="GO:0005802">
    <property type="term" value="C:trans-Golgi network"/>
    <property type="evidence" value="ECO:0007669"/>
    <property type="project" value="TreeGrafter"/>
</dbReference>
<feature type="compositionally biased region" description="Acidic residues" evidence="1">
    <location>
        <begin position="269"/>
        <end position="279"/>
    </location>
</feature>
<dbReference type="RefSeq" id="XP_010775571.1">
    <property type="nucleotide sequence ID" value="XM_010777269.1"/>
</dbReference>
<feature type="domain" description="P-type ATPase N-terminal" evidence="3">
    <location>
        <begin position="11"/>
        <end position="65"/>
    </location>
</feature>
<dbReference type="InterPro" id="IPR032631">
    <property type="entry name" value="P-type_ATPase_N"/>
</dbReference>
<dbReference type="Gene3D" id="2.70.150.10">
    <property type="entry name" value="Calcium-transporting ATPase, cytoplasmic transduction domain A"/>
    <property type="match status" value="1"/>
</dbReference>
<evidence type="ECO:0000256" key="1">
    <source>
        <dbReference type="SAM" id="MobiDB-lite"/>
    </source>
</evidence>
<feature type="region of interest" description="Disordered" evidence="1">
    <location>
        <begin position="251"/>
        <end position="279"/>
    </location>
</feature>
<reference evidence="5" key="1">
    <citation type="submission" date="2025-08" db="UniProtKB">
        <authorList>
            <consortium name="RefSeq"/>
        </authorList>
    </citation>
    <scope>IDENTIFICATION</scope>
    <source>
        <tissue evidence="5">Muscle</tissue>
    </source>
</reference>
<dbReference type="InterPro" id="IPR008250">
    <property type="entry name" value="ATPase_P-typ_transduc_dom_A_sf"/>
</dbReference>
<dbReference type="AlphaFoldDB" id="A0A6I9NM61"/>
<dbReference type="KEGG" id="ncc:104950713"/>
<dbReference type="Proteomes" id="UP000504611">
    <property type="component" value="Unplaced"/>
</dbReference>
<evidence type="ECO:0000313" key="5">
    <source>
        <dbReference type="RefSeq" id="XP_010775571.1"/>
    </source>
</evidence>
<dbReference type="PANTHER" id="PTHR24092">
    <property type="entry name" value="PROBABLE PHOSPHOLIPID-TRANSPORTING ATPASE"/>
    <property type="match status" value="1"/>
</dbReference>